<gene>
    <name evidence="1" type="ORF">ALC60_05074</name>
</gene>
<feature type="non-terminal residue" evidence="1">
    <location>
        <position position="1"/>
    </location>
</feature>
<keyword evidence="2" id="KW-1185">Reference proteome</keyword>
<dbReference type="AlphaFoldDB" id="A0A151X6U1"/>
<protein>
    <submittedName>
        <fullName evidence="1">Uncharacterized protein</fullName>
    </submittedName>
</protein>
<sequence>LFDGPHLMIFSISIFKGDTIIDIENIGSVTRCDVAVGRAPNKGVRKGVGRVIVLFAIVAVVSAGGHYAEHIHINGQPAIPAPKTLPLALHGNDHTTRLHYSGTHIGHPHLVGVDHYIPAPHYEPQVANVAVHGHGHGWH</sequence>
<reference evidence="1 2" key="1">
    <citation type="submission" date="2015-09" db="EMBL/GenBank/DDBJ databases">
        <title>Trachymyrmex zeteki WGS genome.</title>
        <authorList>
            <person name="Nygaard S."/>
            <person name="Hu H."/>
            <person name="Boomsma J."/>
            <person name="Zhang G."/>
        </authorList>
    </citation>
    <scope>NUCLEOTIDE SEQUENCE [LARGE SCALE GENOMIC DNA]</scope>
    <source>
        <strain evidence="1">Tzet28-1</strain>
        <tissue evidence="1">Whole body</tissue>
    </source>
</reference>
<organism evidence="1 2">
    <name type="scientific">Mycetomoellerius zeteki</name>
    <dbReference type="NCBI Taxonomy" id="64791"/>
    <lineage>
        <taxon>Eukaryota</taxon>
        <taxon>Metazoa</taxon>
        <taxon>Ecdysozoa</taxon>
        <taxon>Arthropoda</taxon>
        <taxon>Hexapoda</taxon>
        <taxon>Insecta</taxon>
        <taxon>Pterygota</taxon>
        <taxon>Neoptera</taxon>
        <taxon>Endopterygota</taxon>
        <taxon>Hymenoptera</taxon>
        <taxon>Apocrita</taxon>
        <taxon>Aculeata</taxon>
        <taxon>Formicoidea</taxon>
        <taxon>Formicidae</taxon>
        <taxon>Myrmicinae</taxon>
        <taxon>Mycetomoellerius</taxon>
    </lineage>
</organism>
<proteinExistence type="predicted"/>
<evidence type="ECO:0000313" key="2">
    <source>
        <dbReference type="Proteomes" id="UP000075809"/>
    </source>
</evidence>
<evidence type="ECO:0000313" key="1">
    <source>
        <dbReference type="EMBL" id="KYQ56010.1"/>
    </source>
</evidence>
<accession>A0A151X6U1</accession>
<dbReference type="Proteomes" id="UP000075809">
    <property type="component" value="Unassembled WGS sequence"/>
</dbReference>
<dbReference type="EMBL" id="KQ982480">
    <property type="protein sequence ID" value="KYQ56010.1"/>
    <property type="molecule type" value="Genomic_DNA"/>
</dbReference>
<name>A0A151X6U1_9HYME</name>